<evidence type="ECO:0000313" key="3">
    <source>
        <dbReference type="Proteomes" id="UP001232148"/>
    </source>
</evidence>
<name>A0AAD9HN23_9PEZI</name>
<gene>
    <name evidence="2" type="ORF">LX32DRAFT_295856</name>
</gene>
<protein>
    <submittedName>
        <fullName evidence="2">Uncharacterized protein</fullName>
    </submittedName>
</protein>
<organism evidence="2 3">
    <name type="scientific">Colletotrichum zoysiae</name>
    <dbReference type="NCBI Taxonomy" id="1216348"/>
    <lineage>
        <taxon>Eukaryota</taxon>
        <taxon>Fungi</taxon>
        <taxon>Dikarya</taxon>
        <taxon>Ascomycota</taxon>
        <taxon>Pezizomycotina</taxon>
        <taxon>Sordariomycetes</taxon>
        <taxon>Hypocreomycetidae</taxon>
        <taxon>Glomerellales</taxon>
        <taxon>Glomerellaceae</taxon>
        <taxon>Colletotrichum</taxon>
        <taxon>Colletotrichum graminicola species complex</taxon>
    </lineage>
</organism>
<evidence type="ECO:0000256" key="1">
    <source>
        <dbReference type="SAM" id="MobiDB-lite"/>
    </source>
</evidence>
<feature type="region of interest" description="Disordered" evidence="1">
    <location>
        <begin position="1"/>
        <end position="23"/>
    </location>
</feature>
<dbReference type="Proteomes" id="UP001232148">
    <property type="component" value="Unassembled WGS sequence"/>
</dbReference>
<evidence type="ECO:0000313" key="2">
    <source>
        <dbReference type="EMBL" id="KAK2030954.1"/>
    </source>
</evidence>
<reference evidence="2" key="1">
    <citation type="submission" date="2021-06" db="EMBL/GenBank/DDBJ databases">
        <title>Comparative genomics, transcriptomics and evolutionary studies reveal genomic signatures of adaptation to plant cell wall in hemibiotrophic fungi.</title>
        <authorList>
            <consortium name="DOE Joint Genome Institute"/>
            <person name="Baroncelli R."/>
            <person name="Diaz J.F."/>
            <person name="Benocci T."/>
            <person name="Peng M."/>
            <person name="Battaglia E."/>
            <person name="Haridas S."/>
            <person name="Andreopoulos W."/>
            <person name="Labutti K."/>
            <person name="Pangilinan J."/>
            <person name="Floch G.L."/>
            <person name="Makela M.R."/>
            <person name="Henrissat B."/>
            <person name="Grigoriev I.V."/>
            <person name="Crouch J.A."/>
            <person name="De Vries R.P."/>
            <person name="Sukno S.A."/>
            <person name="Thon M.R."/>
        </authorList>
    </citation>
    <scope>NUCLEOTIDE SEQUENCE</scope>
    <source>
        <strain evidence="2">MAFF235873</strain>
    </source>
</reference>
<keyword evidence="3" id="KW-1185">Reference proteome</keyword>
<comment type="caution">
    <text evidence="2">The sequence shown here is derived from an EMBL/GenBank/DDBJ whole genome shotgun (WGS) entry which is preliminary data.</text>
</comment>
<proteinExistence type="predicted"/>
<dbReference type="EMBL" id="MU842845">
    <property type="protein sequence ID" value="KAK2030954.1"/>
    <property type="molecule type" value="Genomic_DNA"/>
</dbReference>
<sequence>MLPGAGTLPVHQPQVSLSSRADTKEPRHLKMTFSVATTFALLKPSRQTIHDRRPTQAPSSCRSFFALRRPSISVPVTAEGWTLGSLWRGFPSGAAKNSSASFNASLRNVCCGSSTGNPAAAAVISSRPAARYAGTQLSHAGNQNTHFLLFALLSIGSHE</sequence>
<accession>A0AAD9HN23</accession>
<dbReference type="AlphaFoldDB" id="A0AAD9HN23"/>